<evidence type="ECO:0000313" key="2">
    <source>
        <dbReference type="Proteomes" id="UP000724686"/>
    </source>
</evidence>
<dbReference type="Proteomes" id="UP000724686">
    <property type="component" value="Unassembled WGS sequence"/>
</dbReference>
<proteinExistence type="predicted"/>
<gene>
    <name evidence="1" type="ORF">JWG45_15940</name>
</gene>
<name>A0ABS2UE31_9LEPT</name>
<sequence length="92" mass="11009">MPAPVGKRTFEFVFYNRLGKRSQKSHQLFHKYNLPPNHSLRLNIVRWLPPNRDPNLWINRTFKHYDPEFEIVATVEPNPEPDEDKPCEIPKD</sequence>
<accession>A0ABS2UE31</accession>
<protein>
    <submittedName>
        <fullName evidence="1">Uncharacterized protein</fullName>
    </submittedName>
</protein>
<organism evidence="1 2">
    <name type="scientific">Leptospira ainlahdjerensis</name>
    <dbReference type="NCBI Taxonomy" id="2810033"/>
    <lineage>
        <taxon>Bacteria</taxon>
        <taxon>Pseudomonadati</taxon>
        <taxon>Spirochaetota</taxon>
        <taxon>Spirochaetia</taxon>
        <taxon>Leptospirales</taxon>
        <taxon>Leptospiraceae</taxon>
        <taxon>Leptospira</taxon>
    </lineage>
</organism>
<evidence type="ECO:0000313" key="1">
    <source>
        <dbReference type="EMBL" id="MBM9578637.1"/>
    </source>
</evidence>
<dbReference type="EMBL" id="JAFFPU010000064">
    <property type="protein sequence ID" value="MBM9578637.1"/>
    <property type="molecule type" value="Genomic_DNA"/>
</dbReference>
<keyword evidence="2" id="KW-1185">Reference proteome</keyword>
<reference evidence="1 2" key="1">
    <citation type="submission" date="2021-02" db="EMBL/GenBank/DDBJ databases">
        <title>Leptospira ainlahdjerensis sp. nov., Leptospira ainazelensis sp. nov., Leptospira abararensis sp. nov. and Leptospira chreensis sp. nov., four new species isolated from water sources in Algeria.</title>
        <authorList>
            <person name="Amara Korba A."/>
            <person name="Kainiu M."/>
            <person name="Vincent A.T."/>
            <person name="Mariet J.-F."/>
            <person name="Veyrier F.J."/>
            <person name="Goarant C."/>
            <person name="Picardeau M."/>
        </authorList>
    </citation>
    <scope>NUCLEOTIDE SEQUENCE [LARGE SCALE GENOMIC DNA]</scope>
    <source>
        <strain evidence="1 2">201903070</strain>
    </source>
</reference>
<comment type="caution">
    <text evidence="1">The sequence shown here is derived from an EMBL/GenBank/DDBJ whole genome shotgun (WGS) entry which is preliminary data.</text>
</comment>